<dbReference type="GO" id="GO:0009103">
    <property type="term" value="P:lipopolysaccharide biosynthetic process"/>
    <property type="evidence" value="ECO:0007669"/>
    <property type="project" value="TreeGrafter"/>
</dbReference>
<dbReference type="Proteomes" id="UP000178558">
    <property type="component" value="Unassembled WGS sequence"/>
</dbReference>
<name>A0A1F7J4R1_9BACT</name>
<accession>A0A1F7J4R1</accession>
<feature type="domain" description="Glycosyl transferase family 1" evidence="2">
    <location>
        <begin position="178"/>
        <end position="335"/>
    </location>
</feature>
<dbReference type="FunFam" id="3.40.50.2000:FF:000119">
    <property type="entry name" value="Glycosyl transferase group 1"/>
    <property type="match status" value="1"/>
</dbReference>
<evidence type="ECO:0000256" key="1">
    <source>
        <dbReference type="ARBA" id="ARBA00022679"/>
    </source>
</evidence>
<keyword evidence="1" id="KW-0808">Transferase</keyword>
<evidence type="ECO:0008006" key="6">
    <source>
        <dbReference type="Google" id="ProtNLM"/>
    </source>
</evidence>
<feature type="domain" description="Glycosyltransferase subfamily 4-like N-terminal" evidence="3">
    <location>
        <begin position="64"/>
        <end position="168"/>
    </location>
</feature>
<dbReference type="AlphaFoldDB" id="A0A1F7J4R1"/>
<dbReference type="Pfam" id="PF00534">
    <property type="entry name" value="Glycos_transf_1"/>
    <property type="match status" value="1"/>
</dbReference>
<dbReference type="Gene3D" id="3.40.50.2000">
    <property type="entry name" value="Glycogen Phosphorylase B"/>
    <property type="match status" value="2"/>
</dbReference>
<dbReference type="EMBL" id="MGAQ01000015">
    <property type="protein sequence ID" value="OGK50592.1"/>
    <property type="molecule type" value="Genomic_DNA"/>
</dbReference>
<sequence>MIIGIDGNEANVDELVGVSVYTKNLLSYFQKQASSNLQFEIFLKEKPKASLPPETKDFKYKVVGPSFLWSQISLPLALKNTNLDVFFSPAHYAPRYLSKPLVVTIHDLSYFYYPEEFLKKDLHKLTHWTKYSVEKAKKVIAVSENTKKDLMKFYNVPENKISVIYNGFEKNVPSSKFQAQNSSEPYFLYVGTLQPRKNLKALIKAFNEFKKNNPEYKLKIVGKKGWIFEDIFSLVDELKLTEEITFEGFVSDDKLVNLYKNAHGFVLPSFYEGFGIPILEAMSYGCPVIASNTSSLPEVGEDACLYFDPKNVNELVKRMEESKNPELRGKLIDKGLERVKKFSWEKSAKETLRIIKSAVSQ</sequence>
<dbReference type="PANTHER" id="PTHR46401:SF2">
    <property type="entry name" value="GLYCOSYLTRANSFERASE WBBK-RELATED"/>
    <property type="match status" value="1"/>
</dbReference>
<evidence type="ECO:0000259" key="3">
    <source>
        <dbReference type="Pfam" id="PF13439"/>
    </source>
</evidence>
<dbReference type="InterPro" id="IPR028098">
    <property type="entry name" value="Glyco_trans_4-like_N"/>
</dbReference>
<organism evidence="4 5">
    <name type="scientific">Candidatus Roizmanbacteria bacterium RIFCSPLOWO2_01_FULL_40_42</name>
    <dbReference type="NCBI Taxonomy" id="1802066"/>
    <lineage>
        <taxon>Bacteria</taxon>
        <taxon>Candidatus Roizmaniibacteriota</taxon>
    </lineage>
</organism>
<evidence type="ECO:0000313" key="4">
    <source>
        <dbReference type="EMBL" id="OGK50592.1"/>
    </source>
</evidence>
<dbReference type="PANTHER" id="PTHR46401">
    <property type="entry name" value="GLYCOSYLTRANSFERASE WBBK-RELATED"/>
    <property type="match status" value="1"/>
</dbReference>
<dbReference type="SUPFAM" id="SSF53756">
    <property type="entry name" value="UDP-Glycosyltransferase/glycogen phosphorylase"/>
    <property type="match status" value="1"/>
</dbReference>
<comment type="caution">
    <text evidence="4">The sequence shown here is derived from an EMBL/GenBank/DDBJ whole genome shotgun (WGS) entry which is preliminary data.</text>
</comment>
<dbReference type="Pfam" id="PF13439">
    <property type="entry name" value="Glyco_transf_4"/>
    <property type="match status" value="1"/>
</dbReference>
<evidence type="ECO:0000313" key="5">
    <source>
        <dbReference type="Proteomes" id="UP000178558"/>
    </source>
</evidence>
<dbReference type="CDD" id="cd03809">
    <property type="entry name" value="GT4_MtfB-like"/>
    <property type="match status" value="1"/>
</dbReference>
<dbReference type="GO" id="GO:0016757">
    <property type="term" value="F:glycosyltransferase activity"/>
    <property type="evidence" value="ECO:0007669"/>
    <property type="project" value="InterPro"/>
</dbReference>
<reference evidence="4 5" key="1">
    <citation type="journal article" date="2016" name="Nat. Commun.">
        <title>Thousands of microbial genomes shed light on interconnected biogeochemical processes in an aquifer system.</title>
        <authorList>
            <person name="Anantharaman K."/>
            <person name="Brown C.T."/>
            <person name="Hug L.A."/>
            <person name="Sharon I."/>
            <person name="Castelle C.J."/>
            <person name="Probst A.J."/>
            <person name="Thomas B.C."/>
            <person name="Singh A."/>
            <person name="Wilkins M.J."/>
            <person name="Karaoz U."/>
            <person name="Brodie E.L."/>
            <person name="Williams K.H."/>
            <person name="Hubbard S.S."/>
            <person name="Banfield J.F."/>
        </authorList>
    </citation>
    <scope>NUCLEOTIDE SEQUENCE [LARGE SCALE GENOMIC DNA]</scope>
</reference>
<proteinExistence type="predicted"/>
<protein>
    <recommendedName>
        <fullName evidence="6">Glycosyl transferase family 1</fullName>
    </recommendedName>
</protein>
<evidence type="ECO:0000259" key="2">
    <source>
        <dbReference type="Pfam" id="PF00534"/>
    </source>
</evidence>
<gene>
    <name evidence="4" type="ORF">A3B50_02305</name>
</gene>
<dbReference type="InterPro" id="IPR001296">
    <property type="entry name" value="Glyco_trans_1"/>
</dbReference>